<proteinExistence type="predicted"/>
<dbReference type="Proteomes" id="UP000075391">
    <property type="component" value="Unassembled WGS sequence"/>
</dbReference>
<dbReference type="OrthoDB" id="9856879at2"/>
<protein>
    <submittedName>
        <fullName evidence="1">Uncharacterized protein</fullName>
    </submittedName>
</protein>
<organism evidence="1 2">
    <name type="scientific">Bdellovibrio bacteriovorus</name>
    <dbReference type="NCBI Taxonomy" id="959"/>
    <lineage>
        <taxon>Bacteria</taxon>
        <taxon>Pseudomonadati</taxon>
        <taxon>Bdellovibrionota</taxon>
        <taxon>Bdellovibrionia</taxon>
        <taxon>Bdellovibrionales</taxon>
        <taxon>Pseudobdellovibrionaceae</taxon>
        <taxon>Bdellovibrio</taxon>
    </lineage>
</organism>
<evidence type="ECO:0000313" key="1">
    <source>
        <dbReference type="EMBL" id="KYG70274.1"/>
    </source>
</evidence>
<dbReference type="EMBL" id="LUKF01000002">
    <property type="protein sequence ID" value="KYG70274.1"/>
    <property type="molecule type" value="Genomic_DNA"/>
</dbReference>
<accession>A0A150WUX9</accession>
<sequence length="294" mass="34326">MGELEYLEKLLGEEFFSELCNTVGALLGRQASEFTVSVAHLDKSPKVQPQSETYSVELADVLFYFKFQDNQQNLVEERAYIFQVKQDENESGESTERQKSLFLWQKLIRVDQPRAIDPQKPWRDLQNTADIQKSGFWFMFPAKEHVKALQNIFLDAPPLLTHVDGHNQFQPQFGLPEFLSQIIAGSAGRTLQSSDDWTYLIRNILEYKRKYRHKKRFETRDVGFLLGEFKALGLNRIIRNRFAAKLWAWWNHITSFWKPRPTVLIEISVRSPESMKNLALEVKKNLKSAKAQKD</sequence>
<name>A0A150WUX9_BDEBC</name>
<comment type="caution">
    <text evidence="1">The sequence shown here is derived from an EMBL/GenBank/DDBJ whole genome shotgun (WGS) entry which is preliminary data.</text>
</comment>
<dbReference type="RefSeq" id="WP_063242757.1">
    <property type="nucleotide sequence ID" value="NZ_LUKF01000002.1"/>
</dbReference>
<evidence type="ECO:0000313" key="2">
    <source>
        <dbReference type="Proteomes" id="UP000075391"/>
    </source>
</evidence>
<reference evidence="1 2" key="1">
    <citation type="submission" date="2016-03" db="EMBL/GenBank/DDBJ databases">
        <authorList>
            <person name="Ploux O."/>
        </authorList>
    </citation>
    <scope>NUCLEOTIDE SEQUENCE [LARGE SCALE GENOMIC DNA]</scope>
    <source>
        <strain evidence="1 2">BER2</strain>
    </source>
</reference>
<dbReference type="AlphaFoldDB" id="A0A150WUX9"/>
<gene>
    <name evidence="1" type="ORF">AZI85_14115</name>
</gene>